<sequence>MAAFTASPYKFARSLLDKERSEKLETPLEEVANYLHVTHSDPNREDVLRDCDRIDPAKEPEKQLNATEPTLGEVKEAVKKARAA</sequence>
<evidence type="ECO:0000313" key="1">
    <source>
        <dbReference type="EMBL" id="KAH3842391.1"/>
    </source>
</evidence>
<protein>
    <submittedName>
        <fullName evidence="1">Uncharacterized protein</fullName>
    </submittedName>
</protein>
<accession>A0A9D4KMJ7</accession>
<organism evidence="1 2">
    <name type="scientific">Dreissena polymorpha</name>
    <name type="common">Zebra mussel</name>
    <name type="synonym">Mytilus polymorpha</name>
    <dbReference type="NCBI Taxonomy" id="45954"/>
    <lineage>
        <taxon>Eukaryota</taxon>
        <taxon>Metazoa</taxon>
        <taxon>Spiralia</taxon>
        <taxon>Lophotrochozoa</taxon>
        <taxon>Mollusca</taxon>
        <taxon>Bivalvia</taxon>
        <taxon>Autobranchia</taxon>
        <taxon>Heteroconchia</taxon>
        <taxon>Euheterodonta</taxon>
        <taxon>Imparidentia</taxon>
        <taxon>Neoheterodontei</taxon>
        <taxon>Myida</taxon>
        <taxon>Dreissenoidea</taxon>
        <taxon>Dreissenidae</taxon>
        <taxon>Dreissena</taxon>
    </lineage>
</organism>
<proteinExistence type="predicted"/>
<gene>
    <name evidence="1" type="ORF">DPMN_115887</name>
</gene>
<name>A0A9D4KMJ7_DREPO</name>
<evidence type="ECO:0000313" key="2">
    <source>
        <dbReference type="Proteomes" id="UP000828390"/>
    </source>
</evidence>
<comment type="caution">
    <text evidence="1">The sequence shown here is derived from an EMBL/GenBank/DDBJ whole genome shotgun (WGS) entry which is preliminary data.</text>
</comment>
<dbReference type="EMBL" id="JAIWYP010000004">
    <property type="protein sequence ID" value="KAH3842391.1"/>
    <property type="molecule type" value="Genomic_DNA"/>
</dbReference>
<dbReference type="Proteomes" id="UP000828390">
    <property type="component" value="Unassembled WGS sequence"/>
</dbReference>
<dbReference type="AlphaFoldDB" id="A0A9D4KMJ7"/>
<keyword evidence="2" id="KW-1185">Reference proteome</keyword>
<reference evidence="1" key="2">
    <citation type="submission" date="2020-11" db="EMBL/GenBank/DDBJ databases">
        <authorList>
            <person name="McCartney M.A."/>
            <person name="Auch B."/>
            <person name="Kono T."/>
            <person name="Mallez S."/>
            <person name="Becker A."/>
            <person name="Gohl D.M."/>
            <person name="Silverstein K.A.T."/>
            <person name="Koren S."/>
            <person name="Bechman K.B."/>
            <person name="Herman A."/>
            <person name="Abrahante J.E."/>
            <person name="Garbe J."/>
        </authorList>
    </citation>
    <scope>NUCLEOTIDE SEQUENCE</scope>
    <source>
        <strain evidence="1">Duluth1</strain>
        <tissue evidence="1">Whole animal</tissue>
    </source>
</reference>
<reference evidence="1" key="1">
    <citation type="journal article" date="2019" name="bioRxiv">
        <title>The Genome of the Zebra Mussel, Dreissena polymorpha: A Resource for Invasive Species Research.</title>
        <authorList>
            <person name="McCartney M.A."/>
            <person name="Auch B."/>
            <person name="Kono T."/>
            <person name="Mallez S."/>
            <person name="Zhang Y."/>
            <person name="Obille A."/>
            <person name="Becker A."/>
            <person name="Abrahante J.E."/>
            <person name="Garbe J."/>
            <person name="Badalamenti J.P."/>
            <person name="Herman A."/>
            <person name="Mangelson H."/>
            <person name="Liachko I."/>
            <person name="Sullivan S."/>
            <person name="Sone E.D."/>
            <person name="Koren S."/>
            <person name="Silverstein K.A.T."/>
            <person name="Beckman K.B."/>
            <person name="Gohl D.M."/>
        </authorList>
    </citation>
    <scope>NUCLEOTIDE SEQUENCE</scope>
    <source>
        <strain evidence="1">Duluth1</strain>
        <tissue evidence="1">Whole animal</tissue>
    </source>
</reference>